<comment type="caution">
    <text evidence="1">The sequence shown here is derived from an EMBL/GenBank/DDBJ whole genome shotgun (WGS) entry which is preliminary data.</text>
</comment>
<evidence type="ECO:0000313" key="1">
    <source>
        <dbReference type="EMBL" id="KTB39609.1"/>
    </source>
</evidence>
<gene>
    <name evidence="1" type="ORF">WG66_7816</name>
</gene>
<protein>
    <submittedName>
        <fullName evidence="1">Uncharacterized protein</fullName>
    </submittedName>
</protein>
<dbReference type="Proteomes" id="UP000054988">
    <property type="component" value="Unassembled WGS sequence"/>
</dbReference>
<dbReference type="AlphaFoldDB" id="A0A0W0FTE1"/>
<evidence type="ECO:0000313" key="2">
    <source>
        <dbReference type="Proteomes" id="UP000054988"/>
    </source>
</evidence>
<accession>A0A0W0FTE1</accession>
<organism evidence="1 2">
    <name type="scientific">Moniliophthora roreri</name>
    <name type="common">Frosty pod rot fungus</name>
    <name type="synonym">Monilia roreri</name>
    <dbReference type="NCBI Taxonomy" id="221103"/>
    <lineage>
        <taxon>Eukaryota</taxon>
        <taxon>Fungi</taxon>
        <taxon>Dikarya</taxon>
        <taxon>Basidiomycota</taxon>
        <taxon>Agaricomycotina</taxon>
        <taxon>Agaricomycetes</taxon>
        <taxon>Agaricomycetidae</taxon>
        <taxon>Agaricales</taxon>
        <taxon>Marasmiineae</taxon>
        <taxon>Marasmiaceae</taxon>
        <taxon>Moniliophthora</taxon>
    </lineage>
</organism>
<sequence>MLPMENSPNPTTSLPAVFECLNPWFHPETKIMLTVGREVHKEDLEDKDRENQILSNVDVPLKLNLWPLTPVLTLITRLIDCVSALRADWSAISPETACSTCVSDASKLSLGILLEAALTTKGLAGLCVEELIRVLALCQTIAIMMMNLTTILMENSDEETAGDNRDTDFLFVGSDPQKVGRFMGYLSVEE</sequence>
<proteinExistence type="predicted"/>
<name>A0A0W0FTE1_MONRR</name>
<reference evidence="1 2" key="1">
    <citation type="submission" date="2015-12" db="EMBL/GenBank/DDBJ databases">
        <title>Draft genome sequence of Moniliophthora roreri, the causal agent of frosty pod rot of cacao.</title>
        <authorList>
            <person name="Aime M.C."/>
            <person name="Diaz-Valderrama J.R."/>
            <person name="Kijpornyongpan T."/>
            <person name="Phillips-Mora W."/>
        </authorList>
    </citation>
    <scope>NUCLEOTIDE SEQUENCE [LARGE SCALE GENOMIC DNA]</scope>
    <source>
        <strain evidence="1 2">MCA 2952</strain>
    </source>
</reference>
<dbReference type="EMBL" id="LATX01001658">
    <property type="protein sequence ID" value="KTB39609.1"/>
    <property type="molecule type" value="Genomic_DNA"/>
</dbReference>